<dbReference type="Pfam" id="PF08448">
    <property type="entry name" value="PAS_4"/>
    <property type="match status" value="1"/>
</dbReference>
<dbReference type="Gene3D" id="3.40.50.2300">
    <property type="match status" value="2"/>
</dbReference>
<keyword evidence="6" id="KW-0175">Coiled coil</keyword>
<dbReference type="Gene3D" id="1.10.287.130">
    <property type="match status" value="1"/>
</dbReference>
<keyword evidence="10" id="KW-1185">Reference proteome</keyword>
<evidence type="ECO:0000256" key="2">
    <source>
        <dbReference type="ARBA" id="ARBA00012438"/>
    </source>
</evidence>
<dbReference type="InterPro" id="IPR035965">
    <property type="entry name" value="PAS-like_dom_sf"/>
</dbReference>
<comment type="catalytic activity">
    <reaction evidence="1">
        <text>ATP + protein L-histidine = ADP + protein N-phospho-L-histidine.</text>
        <dbReference type="EC" id="2.7.13.3"/>
    </reaction>
</comment>
<dbReference type="PANTHER" id="PTHR45339:SF1">
    <property type="entry name" value="HYBRID SIGNAL TRANSDUCTION HISTIDINE KINASE J"/>
    <property type="match status" value="1"/>
</dbReference>
<protein>
    <recommendedName>
        <fullName evidence="2">histidine kinase</fullName>
        <ecNumber evidence="2">2.7.13.3</ecNumber>
    </recommendedName>
</protein>
<gene>
    <name evidence="9" type="ORF">EHQ60_05240</name>
</gene>
<dbReference type="CDD" id="cd00082">
    <property type="entry name" value="HisKA"/>
    <property type="match status" value="1"/>
</dbReference>
<feature type="domain" description="Response regulatory" evidence="8">
    <location>
        <begin position="553"/>
        <end position="666"/>
    </location>
</feature>
<dbReference type="CDD" id="cd16922">
    <property type="entry name" value="HATPase_EvgS-ArcB-TorS-like"/>
    <property type="match status" value="1"/>
</dbReference>
<comment type="caution">
    <text evidence="9">The sequence shown here is derived from an EMBL/GenBank/DDBJ whole genome shotgun (WGS) entry which is preliminary data.</text>
</comment>
<feature type="coiled-coil region" evidence="6">
    <location>
        <begin position="136"/>
        <end position="170"/>
    </location>
</feature>
<dbReference type="CDD" id="cd00156">
    <property type="entry name" value="REC"/>
    <property type="match status" value="1"/>
</dbReference>
<feature type="modified residue" description="4-aspartylphosphate" evidence="5">
    <location>
        <position position="602"/>
    </location>
</feature>
<dbReference type="EMBL" id="RQGI01000019">
    <property type="protein sequence ID" value="TGL73160.1"/>
    <property type="molecule type" value="Genomic_DNA"/>
</dbReference>
<dbReference type="PRINTS" id="PR00344">
    <property type="entry name" value="BCTRLSENSOR"/>
</dbReference>
<dbReference type="SUPFAM" id="SSF55785">
    <property type="entry name" value="PYP-like sensor domain (PAS domain)"/>
    <property type="match status" value="1"/>
</dbReference>
<dbReference type="InterPro" id="IPR036890">
    <property type="entry name" value="HATPase_C_sf"/>
</dbReference>
<evidence type="ECO:0000259" key="7">
    <source>
        <dbReference type="PROSITE" id="PS50109"/>
    </source>
</evidence>
<keyword evidence="3 5" id="KW-0597">Phosphoprotein</keyword>
<accession>A0ABY2MQU4</accession>
<dbReference type="InterPro" id="IPR013656">
    <property type="entry name" value="PAS_4"/>
</dbReference>
<evidence type="ECO:0000256" key="6">
    <source>
        <dbReference type="SAM" id="Coils"/>
    </source>
</evidence>
<dbReference type="PROSITE" id="PS50110">
    <property type="entry name" value="RESPONSE_REGULATORY"/>
    <property type="match status" value="2"/>
</dbReference>
<dbReference type="SUPFAM" id="SSF55874">
    <property type="entry name" value="ATPase domain of HSP90 chaperone/DNA topoisomerase II/histidine kinase"/>
    <property type="match status" value="1"/>
</dbReference>
<dbReference type="InterPro" id="IPR003594">
    <property type="entry name" value="HATPase_dom"/>
</dbReference>
<dbReference type="Gene3D" id="3.30.450.20">
    <property type="entry name" value="PAS domain"/>
    <property type="match status" value="1"/>
</dbReference>
<evidence type="ECO:0000259" key="8">
    <source>
        <dbReference type="PROSITE" id="PS50110"/>
    </source>
</evidence>
<name>A0ABY2MQU4_9LEPT</name>
<dbReference type="InterPro" id="IPR003661">
    <property type="entry name" value="HisK_dim/P_dom"/>
</dbReference>
<dbReference type="InterPro" id="IPR004358">
    <property type="entry name" value="Sig_transdc_His_kin-like_C"/>
</dbReference>
<dbReference type="Pfam" id="PF00512">
    <property type="entry name" value="HisKA"/>
    <property type="match status" value="1"/>
</dbReference>
<evidence type="ECO:0000256" key="4">
    <source>
        <dbReference type="ARBA" id="ARBA00023012"/>
    </source>
</evidence>
<dbReference type="InterPro" id="IPR011006">
    <property type="entry name" value="CheY-like_superfamily"/>
</dbReference>
<dbReference type="SUPFAM" id="SSF52172">
    <property type="entry name" value="CheY-like"/>
    <property type="match status" value="2"/>
</dbReference>
<dbReference type="CDD" id="cd17546">
    <property type="entry name" value="REC_hyHK_CKI1_RcsC-like"/>
    <property type="match status" value="1"/>
</dbReference>
<feature type="domain" description="Response regulatory" evidence="8">
    <location>
        <begin position="418"/>
        <end position="531"/>
    </location>
</feature>
<evidence type="ECO:0000313" key="10">
    <source>
        <dbReference type="Proteomes" id="UP000297352"/>
    </source>
</evidence>
<proteinExistence type="predicted"/>
<dbReference type="InterPro" id="IPR005467">
    <property type="entry name" value="His_kinase_dom"/>
</dbReference>
<dbReference type="EC" id="2.7.13.3" evidence="2"/>
<dbReference type="Proteomes" id="UP000297352">
    <property type="component" value="Unassembled WGS sequence"/>
</dbReference>
<dbReference type="Pfam" id="PF00072">
    <property type="entry name" value="Response_reg"/>
    <property type="match status" value="2"/>
</dbReference>
<dbReference type="Gene3D" id="3.30.565.10">
    <property type="entry name" value="Histidine kinase-like ATPase, C-terminal domain"/>
    <property type="match status" value="1"/>
</dbReference>
<keyword evidence="4" id="KW-0902">Two-component regulatory system</keyword>
<dbReference type="InterPro" id="IPR036097">
    <property type="entry name" value="HisK_dim/P_sf"/>
</dbReference>
<evidence type="ECO:0000256" key="5">
    <source>
        <dbReference type="PROSITE-ProRule" id="PRU00169"/>
    </source>
</evidence>
<dbReference type="SMART" id="SM00448">
    <property type="entry name" value="REC"/>
    <property type="match status" value="2"/>
</dbReference>
<organism evidence="9 10">
    <name type="scientific">Leptospira levettii</name>
    <dbReference type="NCBI Taxonomy" id="2023178"/>
    <lineage>
        <taxon>Bacteria</taxon>
        <taxon>Pseudomonadati</taxon>
        <taxon>Spirochaetota</taxon>
        <taxon>Spirochaetia</taxon>
        <taxon>Leptospirales</taxon>
        <taxon>Leptospiraceae</taxon>
        <taxon>Leptospira</taxon>
    </lineage>
</organism>
<dbReference type="PROSITE" id="PS50109">
    <property type="entry name" value="HIS_KIN"/>
    <property type="match status" value="1"/>
</dbReference>
<evidence type="ECO:0000313" key="9">
    <source>
        <dbReference type="EMBL" id="TGL73160.1"/>
    </source>
</evidence>
<dbReference type="Pfam" id="PF02518">
    <property type="entry name" value="HATPase_c"/>
    <property type="match status" value="1"/>
</dbReference>
<sequence length="668" mass="77140">MVYHNLIFADEYRMVDLENFRFMDDLSFGVQVISHELRYLYLNKVLLREINMQENQLLNQHMSKVFPGIENSDIFKAIEKTIITKMPEKVTNEFTLPNGNTTYYELDLQPIPQGAIIFSKDITDSSKSKIFLEKTNERLESEIKSRVLELEELNRKLKEETKRAIESEKSKSEFLANMSHEIRTPMNGVVGMAELISLTELTNEQREYVRGMKLSSDLLLSIINDILDFSKLDSGKVSLFEENLDIRDCISDCLKIFEYKLADKKIDINCYISNKVPGLIITDEKRLKQLVINLIGNAIKFSKTNGEIQLTLKTTFKENSKFLQFSIKDNGIGINETKQNNLFDAFVQVDSSITKKFEGTGLGLAISYKIIELMDGQIWFKSEENIGSTFSFKIPLKEAEIQDLEYISRETINFPNKDCLVITDNRRNQIAFKNMLNYWQIKTKIYNDPKKAIDETKNKKPDLVIIDSSLPENSAIELASELKTIHNTDINMILVTSQDIQNLTQPKYSFDNMISKPIRMKSLYELIKGIMDNKSESKNDSNLDFFKLKNSYKALIVEDNLLNQQFAEKILNKFNISTKTAENGKVGLELAMREKFDFILMDIHMPVIDGIECTRLIQEKLKNPPPIIIMSADVFKISENFKIKLDDFILKPVRISDINEIFKKLKLS</sequence>
<feature type="domain" description="Histidine kinase" evidence="7">
    <location>
        <begin position="177"/>
        <end position="398"/>
    </location>
</feature>
<dbReference type="SMART" id="SM00388">
    <property type="entry name" value="HisKA"/>
    <property type="match status" value="1"/>
</dbReference>
<dbReference type="SMART" id="SM00387">
    <property type="entry name" value="HATPase_c"/>
    <property type="match status" value="1"/>
</dbReference>
<evidence type="ECO:0000256" key="3">
    <source>
        <dbReference type="ARBA" id="ARBA00022553"/>
    </source>
</evidence>
<dbReference type="SUPFAM" id="SSF47384">
    <property type="entry name" value="Homodimeric domain of signal transducing histidine kinase"/>
    <property type="match status" value="1"/>
</dbReference>
<reference evidence="10" key="1">
    <citation type="journal article" date="2019" name="PLoS Negl. Trop. Dis.">
        <title>Revisiting the worldwide diversity of Leptospira species in the environment.</title>
        <authorList>
            <person name="Vincent A.T."/>
            <person name="Schiettekatte O."/>
            <person name="Bourhy P."/>
            <person name="Veyrier F.J."/>
            <person name="Picardeau M."/>
        </authorList>
    </citation>
    <scope>NUCLEOTIDE SEQUENCE [LARGE SCALE GENOMIC DNA]</scope>
    <source>
        <strain evidence="10">201702449</strain>
    </source>
</reference>
<dbReference type="PANTHER" id="PTHR45339">
    <property type="entry name" value="HYBRID SIGNAL TRANSDUCTION HISTIDINE KINASE J"/>
    <property type="match status" value="1"/>
</dbReference>
<evidence type="ECO:0000256" key="1">
    <source>
        <dbReference type="ARBA" id="ARBA00000085"/>
    </source>
</evidence>
<feature type="modified residue" description="4-aspartylphosphate" evidence="5">
    <location>
        <position position="467"/>
    </location>
</feature>
<dbReference type="InterPro" id="IPR001789">
    <property type="entry name" value="Sig_transdc_resp-reg_receiver"/>
</dbReference>